<feature type="compositionally biased region" description="Basic and acidic residues" evidence="1">
    <location>
        <begin position="106"/>
        <end position="128"/>
    </location>
</feature>
<feature type="compositionally biased region" description="Basic and acidic residues" evidence="1">
    <location>
        <begin position="85"/>
        <end position="97"/>
    </location>
</feature>
<feature type="compositionally biased region" description="Basic residues" evidence="1">
    <location>
        <begin position="25"/>
        <end position="38"/>
    </location>
</feature>
<reference evidence="2" key="1">
    <citation type="submission" date="2021-02" db="EMBL/GenBank/DDBJ databases">
        <authorList>
            <person name="Dougan E. K."/>
            <person name="Rhodes N."/>
            <person name="Thang M."/>
            <person name="Chan C."/>
        </authorList>
    </citation>
    <scope>NUCLEOTIDE SEQUENCE</scope>
</reference>
<protein>
    <submittedName>
        <fullName evidence="2">Uncharacterized protein</fullName>
    </submittedName>
</protein>
<organism evidence="2 3">
    <name type="scientific">Polarella glacialis</name>
    <name type="common">Dinoflagellate</name>
    <dbReference type="NCBI Taxonomy" id="89957"/>
    <lineage>
        <taxon>Eukaryota</taxon>
        <taxon>Sar</taxon>
        <taxon>Alveolata</taxon>
        <taxon>Dinophyceae</taxon>
        <taxon>Suessiales</taxon>
        <taxon>Suessiaceae</taxon>
        <taxon>Polarella</taxon>
    </lineage>
</organism>
<comment type="caution">
    <text evidence="2">The sequence shown here is derived from an EMBL/GenBank/DDBJ whole genome shotgun (WGS) entry which is preliminary data.</text>
</comment>
<evidence type="ECO:0000256" key="1">
    <source>
        <dbReference type="SAM" id="MobiDB-lite"/>
    </source>
</evidence>
<name>A0A813LYV3_POLGL</name>
<dbReference type="Proteomes" id="UP000626109">
    <property type="component" value="Unassembled WGS sequence"/>
</dbReference>
<feature type="compositionally biased region" description="Polar residues" evidence="1">
    <location>
        <begin position="1"/>
        <end position="12"/>
    </location>
</feature>
<feature type="compositionally biased region" description="Basic and acidic residues" evidence="1">
    <location>
        <begin position="13"/>
        <end position="24"/>
    </location>
</feature>
<sequence length="128" mass="15237">MENEIQKSSIDQAQERKGKRDQQARRGKKTNRKHKDKIRQKDQKQQIVEERSELRKKKKKLGLQFKIVRIAIEHRKPGTNQKTEPAPRRGKEKEKRNTTTTKKTARKIDRGNKGTNNKTREQRAQEEQ</sequence>
<evidence type="ECO:0000313" key="3">
    <source>
        <dbReference type="Proteomes" id="UP000626109"/>
    </source>
</evidence>
<feature type="region of interest" description="Disordered" evidence="1">
    <location>
        <begin position="1"/>
        <end position="128"/>
    </location>
</feature>
<dbReference type="AlphaFoldDB" id="A0A813LYV3"/>
<feature type="compositionally biased region" description="Basic and acidic residues" evidence="1">
    <location>
        <begin position="39"/>
        <end position="53"/>
    </location>
</feature>
<accession>A0A813LYV3</accession>
<proteinExistence type="predicted"/>
<evidence type="ECO:0000313" key="2">
    <source>
        <dbReference type="EMBL" id="CAE8743439.1"/>
    </source>
</evidence>
<gene>
    <name evidence="2" type="ORF">PGLA2088_LOCUS51394</name>
</gene>
<dbReference type="EMBL" id="CAJNNW010037643">
    <property type="protein sequence ID" value="CAE8743439.1"/>
    <property type="molecule type" value="Genomic_DNA"/>
</dbReference>